<evidence type="ECO:0000259" key="2">
    <source>
        <dbReference type="Pfam" id="PF03732"/>
    </source>
</evidence>
<keyword evidence="4" id="KW-1185">Reference proteome</keyword>
<feature type="region of interest" description="Disordered" evidence="1">
    <location>
        <begin position="184"/>
        <end position="239"/>
    </location>
</feature>
<dbReference type="InterPro" id="IPR032567">
    <property type="entry name" value="RTL1-rel"/>
</dbReference>
<evidence type="ECO:0000256" key="1">
    <source>
        <dbReference type="SAM" id="MobiDB-lite"/>
    </source>
</evidence>
<evidence type="ECO:0000313" key="4">
    <source>
        <dbReference type="Proteomes" id="UP001153555"/>
    </source>
</evidence>
<accession>A0A9N7N3P2</accession>
<feature type="domain" description="Retrotransposon gag" evidence="2">
    <location>
        <begin position="73"/>
        <end position="146"/>
    </location>
</feature>
<feature type="compositionally biased region" description="Basic residues" evidence="1">
    <location>
        <begin position="214"/>
        <end position="228"/>
    </location>
</feature>
<dbReference type="Proteomes" id="UP001153555">
    <property type="component" value="Unassembled WGS sequence"/>
</dbReference>
<dbReference type="PANTHER" id="PTHR15503:SF45">
    <property type="entry name" value="RNA-DIRECTED DNA POLYMERASE HOMOLOG"/>
    <property type="match status" value="1"/>
</dbReference>
<dbReference type="Pfam" id="PF03732">
    <property type="entry name" value="Retrotrans_gag"/>
    <property type="match status" value="1"/>
</dbReference>
<dbReference type="Gene3D" id="2.40.70.10">
    <property type="entry name" value="Acid Proteases"/>
    <property type="match status" value="1"/>
</dbReference>
<sequence>RRVRARAPSPSQTPECVPVHRVHPTCHLRVVLLAVVQARPCVSDRGTVQTRASVKPCQSSSCRPESPRRTRTTKLALTWAGLKALLREKYYPTHYRERMERQFLALERGARTVDEYERDFTRLGFFVPYLIDTEETRARHFKGGLRGEIRHHLAGLGALTYAKTVSRAKQIDESLRLEAIRTRAARQPAHQPPAQQPTQQAPPQLAPPQQPQRQNKRRGRDRQGRRVRQRDQAPAQAVQPVQQIAPACATCGRHHTGECLAGRGICFHCHRPEHLRGDCPDRAQRQQGQRQLAPNQPRGAPARVYALDQAQAAEQPGTMSGMISLCDVPIFALFDTGATHSFVSAKCLEAIGVRGVSVVDPLEISLASGRKIVTSSLAEDLSMSIGGRTLEVDAFVIEMRDFDLILGMDWLERYQAHIRCRDREVTLHLAEGDRITFFGTKTRTIPRVILMAKATK</sequence>
<evidence type="ECO:0000313" key="3">
    <source>
        <dbReference type="EMBL" id="CAA0821434.1"/>
    </source>
</evidence>
<comment type="caution">
    <text evidence="3">The sequence shown here is derived from an EMBL/GenBank/DDBJ whole genome shotgun (WGS) entry which is preliminary data.</text>
</comment>
<dbReference type="GO" id="GO:0006508">
    <property type="term" value="P:proteolysis"/>
    <property type="evidence" value="ECO:0007669"/>
    <property type="project" value="InterPro"/>
</dbReference>
<name>A0A9N7N3P2_STRHE</name>
<dbReference type="InterPro" id="IPR021109">
    <property type="entry name" value="Peptidase_aspartic_dom_sf"/>
</dbReference>
<feature type="non-terminal residue" evidence="3">
    <location>
        <position position="1"/>
    </location>
</feature>
<dbReference type="AlphaFoldDB" id="A0A9N7N3P2"/>
<dbReference type="Pfam" id="PF08284">
    <property type="entry name" value="RVP_2"/>
    <property type="match status" value="1"/>
</dbReference>
<gene>
    <name evidence="3" type="ORF">SHERM_19436</name>
</gene>
<feature type="region of interest" description="Disordered" evidence="1">
    <location>
        <begin position="280"/>
        <end position="299"/>
    </location>
</feature>
<protein>
    <recommendedName>
        <fullName evidence="2">Retrotransposon gag domain-containing protein</fullName>
    </recommendedName>
</protein>
<dbReference type="OrthoDB" id="1937173at2759"/>
<dbReference type="PROSITE" id="PS00141">
    <property type="entry name" value="ASP_PROTEASE"/>
    <property type="match status" value="1"/>
</dbReference>
<dbReference type="PANTHER" id="PTHR15503">
    <property type="entry name" value="LDOC1 RELATED"/>
    <property type="match status" value="1"/>
</dbReference>
<organism evidence="3 4">
    <name type="scientific">Striga hermonthica</name>
    <name type="common">Purple witchweed</name>
    <name type="synonym">Buchnera hermonthica</name>
    <dbReference type="NCBI Taxonomy" id="68872"/>
    <lineage>
        <taxon>Eukaryota</taxon>
        <taxon>Viridiplantae</taxon>
        <taxon>Streptophyta</taxon>
        <taxon>Embryophyta</taxon>
        <taxon>Tracheophyta</taxon>
        <taxon>Spermatophyta</taxon>
        <taxon>Magnoliopsida</taxon>
        <taxon>eudicotyledons</taxon>
        <taxon>Gunneridae</taxon>
        <taxon>Pentapetalae</taxon>
        <taxon>asterids</taxon>
        <taxon>lamiids</taxon>
        <taxon>Lamiales</taxon>
        <taxon>Orobanchaceae</taxon>
        <taxon>Buchnereae</taxon>
        <taxon>Striga</taxon>
    </lineage>
</organism>
<reference evidence="3" key="1">
    <citation type="submission" date="2019-12" db="EMBL/GenBank/DDBJ databases">
        <authorList>
            <person name="Scholes J."/>
        </authorList>
    </citation>
    <scope>NUCLEOTIDE SEQUENCE</scope>
</reference>
<dbReference type="InterPro" id="IPR001969">
    <property type="entry name" value="Aspartic_peptidase_AS"/>
</dbReference>
<dbReference type="EMBL" id="CACSLK010020742">
    <property type="protein sequence ID" value="CAA0821434.1"/>
    <property type="molecule type" value="Genomic_DNA"/>
</dbReference>
<dbReference type="InterPro" id="IPR005162">
    <property type="entry name" value="Retrotrans_gag_dom"/>
</dbReference>
<dbReference type="GO" id="GO:0004190">
    <property type="term" value="F:aspartic-type endopeptidase activity"/>
    <property type="evidence" value="ECO:0007669"/>
    <property type="project" value="InterPro"/>
</dbReference>
<dbReference type="CDD" id="cd00303">
    <property type="entry name" value="retropepsin_like"/>
    <property type="match status" value="1"/>
</dbReference>
<proteinExistence type="predicted"/>
<dbReference type="SUPFAM" id="SSF50630">
    <property type="entry name" value="Acid proteases"/>
    <property type="match status" value="1"/>
</dbReference>
<feature type="non-terminal residue" evidence="3">
    <location>
        <position position="456"/>
    </location>
</feature>